<gene>
    <name evidence="2" type="ORF">A2782_01690</name>
</gene>
<dbReference type="EMBL" id="MHBW01000035">
    <property type="protein sequence ID" value="OGY07835.1"/>
    <property type="molecule type" value="Genomic_DNA"/>
</dbReference>
<feature type="transmembrane region" description="Helical" evidence="1">
    <location>
        <begin position="12"/>
        <end position="35"/>
    </location>
</feature>
<dbReference type="SUPFAM" id="SSF54523">
    <property type="entry name" value="Pili subunits"/>
    <property type="match status" value="1"/>
</dbReference>
<sequence>MTKNRGKAECGQALLELVIVLMVLGLIITAVLSVVTNSVRNARFAKDQAQASRYAQEALEWVRTQRDTAWTNLQARVDRTYCMQALSWTIASVCTSSQTIAGTNFVRNTTLATVDSNTISIDVNVSWVDSMGSHQARQATYLTKWR</sequence>
<accession>A0A1G1UXK5</accession>
<dbReference type="AlphaFoldDB" id="A0A1G1UXK5"/>
<protein>
    <submittedName>
        <fullName evidence="2">Uncharacterized protein</fullName>
    </submittedName>
</protein>
<dbReference type="InterPro" id="IPR045584">
    <property type="entry name" value="Pilin-like"/>
</dbReference>
<dbReference type="Proteomes" id="UP000177967">
    <property type="component" value="Unassembled WGS sequence"/>
</dbReference>
<evidence type="ECO:0000313" key="2">
    <source>
        <dbReference type="EMBL" id="OGY07835.1"/>
    </source>
</evidence>
<keyword evidence="1" id="KW-0472">Membrane</keyword>
<dbReference type="STRING" id="1797513.A2782_01690"/>
<proteinExistence type="predicted"/>
<reference evidence="2 3" key="1">
    <citation type="journal article" date="2016" name="Nat. Commun.">
        <title>Thousands of microbial genomes shed light on interconnected biogeochemical processes in an aquifer system.</title>
        <authorList>
            <person name="Anantharaman K."/>
            <person name="Brown C.T."/>
            <person name="Hug L.A."/>
            <person name="Sharon I."/>
            <person name="Castelle C.J."/>
            <person name="Probst A.J."/>
            <person name="Thomas B.C."/>
            <person name="Singh A."/>
            <person name="Wilkins M.J."/>
            <person name="Karaoz U."/>
            <person name="Brodie E.L."/>
            <person name="Williams K.H."/>
            <person name="Hubbard S.S."/>
            <person name="Banfield J.F."/>
        </authorList>
    </citation>
    <scope>NUCLEOTIDE SEQUENCE [LARGE SCALE GENOMIC DNA]</scope>
</reference>
<evidence type="ECO:0000313" key="3">
    <source>
        <dbReference type="Proteomes" id="UP000177967"/>
    </source>
</evidence>
<dbReference type="Gene3D" id="3.30.700.10">
    <property type="entry name" value="Glycoprotein, Type 4 Pilin"/>
    <property type="match status" value="1"/>
</dbReference>
<keyword evidence="1" id="KW-0812">Transmembrane</keyword>
<name>A0A1G1UXK5_9BACT</name>
<comment type="caution">
    <text evidence="2">The sequence shown here is derived from an EMBL/GenBank/DDBJ whole genome shotgun (WGS) entry which is preliminary data.</text>
</comment>
<evidence type="ECO:0000256" key="1">
    <source>
        <dbReference type="SAM" id="Phobius"/>
    </source>
</evidence>
<organism evidence="2 3">
    <name type="scientific">Candidatus Blackburnbacteria bacterium RIFCSPHIGHO2_01_FULL_43_15b</name>
    <dbReference type="NCBI Taxonomy" id="1797513"/>
    <lineage>
        <taxon>Bacteria</taxon>
        <taxon>Candidatus Blackburniibacteriota</taxon>
    </lineage>
</organism>
<keyword evidence="1" id="KW-1133">Transmembrane helix</keyword>